<reference evidence="3" key="1">
    <citation type="journal article" date="2019" name="Int. J. Syst. Evol. Microbiol.">
        <title>The Global Catalogue of Microorganisms (GCM) 10K type strain sequencing project: providing services to taxonomists for standard genome sequencing and annotation.</title>
        <authorList>
            <consortium name="The Broad Institute Genomics Platform"/>
            <consortium name="The Broad Institute Genome Sequencing Center for Infectious Disease"/>
            <person name="Wu L."/>
            <person name="Ma J."/>
        </authorList>
    </citation>
    <scope>NUCLEOTIDE SEQUENCE [LARGE SCALE GENOMIC DNA]</scope>
    <source>
        <strain evidence="3">CGMCC 1.6960</strain>
    </source>
</reference>
<evidence type="ECO:0000256" key="1">
    <source>
        <dbReference type="SAM" id="MobiDB-lite"/>
    </source>
</evidence>
<evidence type="ECO:0000313" key="2">
    <source>
        <dbReference type="EMBL" id="GGN85819.1"/>
    </source>
</evidence>
<gene>
    <name evidence="2" type="ORF">GCM10010968_19050</name>
</gene>
<keyword evidence="3" id="KW-1185">Reference proteome</keyword>
<name>A0ABQ2KLN2_9MICO</name>
<comment type="caution">
    <text evidence="2">The sequence shown here is derived from an EMBL/GenBank/DDBJ whole genome shotgun (WGS) entry which is preliminary data.</text>
</comment>
<organism evidence="2 3">
    <name type="scientific">Agrococcus terreus</name>
    <dbReference type="NCBI Taxonomy" id="574649"/>
    <lineage>
        <taxon>Bacteria</taxon>
        <taxon>Bacillati</taxon>
        <taxon>Actinomycetota</taxon>
        <taxon>Actinomycetes</taxon>
        <taxon>Micrococcales</taxon>
        <taxon>Microbacteriaceae</taxon>
        <taxon>Agrococcus</taxon>
    </lineage>
</organism>
<evidence type="ECO:0000313" key="3">
    <source>
        <dbReference type="Proteomes" id="UP000626982"/>
    </source>
</evidence>
<protein>
    <submittedName>
        <fullName evidence="2">Uncharacterized protein</fullName>
    </submittedName>
</protein>
<accession>A0ABQ2KLN2</accession>
<proteinExistence type="predicted"/>
<dbReference type="Proteomes" id="UP000626982">
    <property type="component" value="Unassembled WGS sequence"/>
</dbReference>
<feature type="region of interest" description="Disordered" evidence="1">
    <location>
        <begin position="81"/>
        <end position="104"/>
    </location>
</feature>
<dbReference type="EMBL" id="BMLM01000001">
    <property type="protein sequence ID" value="GGN85819.1"/>
    <property type="molecule type" value="Genomic_DNA"/>
</dbReference>
<feature type="compositionally biased region" description="Basic and acidic residues" evidence="1">
    <location>
        <begin position="81"/>
        <end position="98"/>
    </location>
</feature>
<sequence>MYLTPEQKVEYEADQAKYKEMHPNCDAHRWSKSRSRATHCGYCCPPIPMSPEQYEKISKFLLGSPRREEELDIWEHPHLRAHRGAERPPHKSAPELLDRLVSGV</sequence>
<dbReference type="RefSeq" id="WP_188717920.1">
    <property type="nucleotide sequence ID" value="NZ_BAABBD010000005.1"/>
</dbReference>